<sequence length="115" mass="12179">MKVDLLATMLLQAQRSGRGLKPAEKELATAMIEQSDNDATTRLWNRTGGIEAGTDVFGLTATTPGPDGGWGGMGRITGSDTDATVVVLSRGHETMEAGVDLVERAARTARTYLGW</sequence>
<proteinExistence type="predicted"/>
<reference evidence="1" key="1">
    <citation type="submission" date="2021-01" db="EMBL/GenBank/DDBJ databases">
        <title>Whole genome shotgun sequence of Planosporangium mesophilum NBRC 109066.</title>
        <authorList>
            <person name="Komaki H."/>
            <person name="Tamura T."/>
        </authorList>
    </citation>
    <scope>NUCLEOTIDE SEQUENCE</scope>
    <source>
        <strain evidence="1">NBRC 109066</strain>
    </source>
</reference>
<dbReference type="EMBL" id="BOON01000066">
    <property type="protein sequence ID" value="GII26082.1"/>
    <property type="molecule type" value="Genomic_DNA"/>
</dbReference>
<dbReference type="InterPro" id="IPR012338">
    <property type="entry name" value="Beta-lactam/transpept-like"/>
</dbReference>
<gene>
    <name evidence="1" type="ORF">Pme01_56790</name>
</gene>
<comment type="caution">
    <text evidence="1">The sequence shown here is derived from an EMBL/GenBank/DDBJ whole genome shotgun (WGS) entry which is preliminary data.</text>
</comment>
<accession>A0A8J3TJ25</accession>
<dbReference type="Proteomes" id="UP000599074">
    <property type="component" value="Unassembled WGS sequence"/>
</dbReference>
<protein>
    <submittedName>
        <fullName evidence="1">Uncharacterized protein</fullName>
    </submittedName>
</protein>
<organism evidence="1 2">
    <name type="scientific">Planosporangium mesophilum</name>
    <dbReference type="NCBI Taxonomy" id="689768"/>
    <lineage>
        <taxon>Bacteria</taxon>
        <taxon>Bacillati</taxon>
        <taxon>Actinomycetota</taxon>
        <taxon>Actinomycetes</taxon>
        <taxon>Micromonosporales</taxon>
        <taxon>Micromonosporaceae</taxon>
        <taxon>Planosporangium</taxon>
    </lineage>
</organism>
<dbReference type="SUPFAM" id="SSF56601">
    <property type="entry name" value="beta-lactamase/transpeptidase-like"/>
    <property type="match status" value="1"/>
</dbReference>
<dbReference type="AlphaFoldDB" id="A0A8J3TJ25"/>
<name>A0A8J3TJ25_9ACTN</name>
<evidence type="ECO:0000313" key="1">
    <source>
        <dbReference type="EMBL" id="GII26082.1"/>
    </source>
</evidence>
<dbReference type="Gene3D" id="3.40.710.10">
    <property type="entry name" value="DD-peptidase/beta-lactamase superfamily"/>
    <property type="match status" value="1"/>
</dbReference>
<evidence type="ECO:0000313" key="2">
    <source>
        <dbReference type="Proteomes" id="UP000599074"/>
    </source>
</evidence>
<keyword evidence="2" id="KW-1185">Reference proteome</keyword>